<protein>
    <recommendedName>
        <fullName evidence="4">SprA-related family protein</fullName>
    </recommendedName>
</protein>
<dbReference type="RefSeq" id="WP_184431906.1">
    <property type="nucleotide sequence ID" value="NZ_JACIGI010000004.1"/>
</dbReference>
<accession>A0A7W6RXV0</accession>
<feature type="compositionally biased region" description="Acidic residues" evidence="1">
    <location>
        <begin position="251"/>
        <end position="261"/>
    </location>
</feature>
<keyword evidence="3" id="KW-1185">Reference proteome</keyword>
<evidence type="ECO:0000256" key="1">
    <source>
        <dbReference type="SAM" id="MobiDB-lite"/>
    </source>
</evidence>
<dbReference type="Proteomes" id="UP000555728">
    <property type="component" value="Unassembled WGS sequence"/>
</dbReference>
<name>A0A7W6RXV0_9PROT</name>
<comment type="caution">
    <text evidence="2">The sequence shown here is derived from an EMBL/GenBank/DDBJ whole genome shotgun (WGS) entry which is preliminary data.</text>
</comment>
<evidence type="ECO:0000313" key="3">
    <source>
        <dbReference type="Proteomes" id="UP000555728"/>
    </source>
</evidence>
<gene>
    <name evidence="2" type="ORF">GGD88_000785</name>
</gene>
<feature type="region of interest" description="Disordered" evidence="1">
    <location>
        <begin position="214"/>
        <end position="268"/>
    </location>
</feature>
<dbReference type="Pfam" id="PF12118">
    <property type="entry name" value="SprA-related"/>
    <property type="match status" value="1"/>
</dbReference>
<proteinExistence type="predicted"/>
<organism evidence="2 3">
    <name type="scientific">Roseospira goensis</name>
    <dbReference type="NCBI Taxonomy" id="391922"/>
    <lineage>
        <taxon>Bacteria</taxon>
        <taxon>Pseudomonadati</taxon>
        <taxon>Pseudomonadota</taxon>
        <taxon>Alphaproteobacteria</taxon>
        <taxon>Rhodospirillales</taxon>
        <taxon>Rhodospirillaceae</taxon>
        <taxon>Roseospira</taxon>
    </lineage>
</organism>
<evidence type="ECO:0008006" key="4">
    <source>
        <dbReference type="Google" id="ProtNLM"/>
    </source>
</evidence>
<feature type="region of interest" description="Disordered" evidence="1">
    <location>
        <begin position="113"/>
        <end position="138"/>
    </location>
</feature>
<sequence length="315" mass="31099">MLSPVSVFQMPASVSRPSGPPAVEGASGSAARDGAPRQGAAAARRAPSGAVAGRSGVPVQIAGRTPSLSTDVLGTLGRLDGAVQTRLDPLTGEPVEIDPLTGEPMTAVAASLGSGGGGAAGGTSGVNGDVGPDGLTPEERAEVRRLQAIDRRVRQHEAAHKAAGVGVTGPATFTYVTGPDGRQYAVGGEVSITLNASGSTDPEQAIRQLEQVKRAALAPADPSPADRAAAAAAEAALAQAEAAQREQEREEEREDAAETEEGVAAGSPDRRAAFFGAAAAAYGSAGALAPGPAAPGSADAAPALTPPRTVFSLIA</sequence>
<dbReference type="AlphaFoldDB" id="A0A7W6RXV0"/>
<feature type="compositionally biased region" description="Gly residues" evidence="1">
    <location>
        <begin position="113"/>
        <end position="125"/>
    </location>
</feature>
<evidence type="ECO:0000313" key="2">
    <source>
        <dbReference type="EMBL" id="MBB4285071.1"/>
    </source>
</evidence>
<reference evidence="2 3" key="1">
    <citation type="submission" date="2020-08" db="EMBL/GenBank/DDBJ databases">
        <title>Genome sequencing of Purple Non-Sulfur Bacteria from various extreme environments.</title>
        <authorList>
            <person name="Mayer M."/>
        </authorList>
    </citation>
    <scope>NUCLEOTIDE SEQUENCE [LARGE SCALE GENOMIC DNA]</scope>
    <source>
        <strain evidence="2 3">JA135</strain>
    </source>
</reference>
<dbReference type="InterPro" id="IPR021973">
    <property type="entry name" value="SprA-related"/>
</dbReference>
<feature type="compositionally biased region" description="Low complexity" evidence="1">
    <location>
        <begin position="214"/>
        <end position="242"/>
    </location>
</feature>
<feature type="compositionally biased region" description="Low complexity" evidence="1">
    <location>
        <begin position="286"/>
        <end position="303"/>
    </location>
</feature>
<feature type="region of interest" description="Disordered" evidence="1">
    <location>
        <begin position="1"/>
        <end position="68"/>
    </location>
</feature>
<dbReference type="EMBL" id="JACIGI010000004">
    <property type="protein sequence ID" value="MBB4285071.1"/>
    <property type="molecule type" value="Genomic_DNA"/>
</dbReference>
<feature type="compositionally biased region" description="Low complexity" evidence="1">
    <location>
        <begin position="30"/>
        <end position="57"/>
    </location>
</feature>
<feature type="region of interest" description="Disordered" evidence="1">
    <location>
        <begin position="286"/>
        <end position="306"/>
    </location>
</feature>